<gene>
    <name evidence="1" type="ORF">D6C85_10284</name>
</gene>
<dbReference type="AlphaFoldDB" id="A0A4S9W043"/>
<dbReference type="EMBL" id="QZBS01000712">
    <property type="protein sequence ID" value="THZ58254.1"/>
    <property type="molecule type" value="Genomic_DNA"/>
</dbReference>
<reference evidence="1 2" key="1">
    <citation type="submission" date="2018-10" db="EMBL/GenBank/DDBJ databases">
        <title>Fifty Aureobasidium pullulans genomes reveal a recombining polyextremotolerant generalist.</title>
        <authorList>
            <person name="Gostincar C."/>
            <person name="Turk M."/>
            <person name="Zajc J."/>
            <person name="Gunde-Cimerman N."/>
        </authorList>
    </citation>
    <scope>NUCLEOTIDE SEQUENCE [LARGE SCALE GENOMIC DNA]</scope>
    <source>
        <strain evidence="1 2">EXF-3519</strain>
    </source>
</reference>
<protein>
    <submittedName>
        <fullName evidence="1">Uncharacterized protein</fullName>
    </submittedName>
</protein>
<dbReference type="Proteomes" id="UP000309734">
    <property type="component" value="Unassembled WGS sequence"/>
</dbReference>
<comment type="caution">
    <text evidence="1">The sequence shown here is derived from an EMBL/GenBank/DDBJ whole genome shotgun (WGS) entry which is preliminary data.</text>
</comment>
<evidence type="ECO:0000313" key="1">
    <source>
        <dbReference type="EMBL" id="THZ58254.1"/>
    </source>
</evidence>
<sequence>MDKHVEPEQTADADKGDTLVLEKVSVISTMDDSLLMAHLRTMLGRPLSRPCSRPSRQGSMNRSGWNLPTELLYCPCSMHINEAIRYQAITRLNLQTIDLDNNPSLDQYSHFLRLEVESIKRRSEMNRGLRKIITLADEMVAIEKKIRTEYGAELDQLSTKVRQLFDEMTALVRKRLAMIKDQCSKVMANTRR</sequence>
<organism evidence="1 2">
    <name type="scientific">Aureobasidium pullulans</name>
    <name type="common">Black yeast</name>
    <name type="synonym">Pullularia pullulans</name>
    <dbReference type="NCBI Taxonomy" id="5580"/>
    <lineage>
        <taxon>Eukaryota</taxon>
        <taxon>Fungi</taxon>
        <taxon>Dikarya</taxon>
        <taxon>Ascomycota</taxon>
        <taxon>Pezizomycotina</taxon>
        <taxon>Dothideomycetes</taxon>
        <taxon>Dothideomycetidae</taxon>
        <taxon>Dothideales</taxon>
        <taxon>Saccotheciaceae</taxon>
        <taxon>Aureobasidium</taxon>
    </lineage>
</organism>
<evidence type="ECO:0000313" key="2">
    <source>
        <dbReference type="Proteomes" id="UP000309734"/>
    </source>
</evidence>
<proteinExistence type="predicted"/>
<name>A0A4S9W043_AURPU</name>
<accession>A0A4S9W043</accession>